<comment type="similarity">
    <text evidence="1">Belongs to the peptidase C48 family.</text>
</comment>
<evidence type="ECO:0000259" key="5">
    <source>
        <dbReference type="Pfam" id="PF02902"/>
    </source>
</evidence>
<dbReference type="EMBL" id="JAGKQM010000007">
    <property type="protein sequence ID" value="KAH0918601.1"/>
    <property type="molecule type" value="Genomic_DNA"/>
</dbReference>
<evidence type="ECO:0000259" key="6">
    <source>
        <dbReference type="Pfam" id="PF09331"/>
    </source>
</evidence>
<evidence type="ECO:0000256" key="1">
    <source>
        <dbReference type="ARBA" id="ARBA00005234"/>
    </source>
</evidence>
<evidence type="ECO:0000256" key="3">
    <source>
        <dbReference type="ARBA" id="ARBA00022801"/>
    </source>
</evidence>
<feature type="domain" description="DUF1985" evidence="6">
    <location>
        <begin position="65"/>
        <end position="199"/>
    </location>
</feature>
<feature type="compositionally biased region" description="Basic and acidic residues" evidence="4">
    <location>
        <begin position="362"/>
        <end position="378"/>
    </location>
</feature>
<dbReference type="Pfam" id="PF09331">
    <property type="entry name" value="DUF1985"/>
    <property type="match status" value="1"/>
</dbReference>
<evidence type="ECO:0008006" key="9">
    <source>
        <dbReference type="Google" id="ProtNLM"/>
    </source>
</evidence>
<feature type="region of interest" description="Disordered" evidence="4">
    <location>
        <begin position="362"/>
        <end position="382"/>
    </location>
</feature>
<dbReference type="Pfam" id="PF02902">
    <property type="entry name" value="Peptidase_C48"/>
    <property type="match status" value="1"/>
</dbReference>
<dbReference type="InterPro" id="IPR038765">
    <property type="entry name" value="Papain-like_cys_pep_sf"/>
</dbReference>
<gene>
    <name evidence="7" type="ORF">HID58_026261</name>
</gene>
<accession>A0ABQ8CNG7</accession>
<comment type="caution">
    <text evidence="7">The sequence shown here is derived from an EMBL/GenBank/DDBJ whole genome shotgun (WGS) entry which is preliminary data.</text>
</comment>
<dbReference type="Gene3D" id="3.40.395.10">
    <property type="entry name" value="Adenoviral Proteinase, Chain A"/>
    <property type="match status" value="1"/>
</dbReference>
<feature type="domain" description="Ubiquitin-like protease family profile" evidence="5">
    <location>
        <begin position="808"/>
        <end position="912"/>
    </location>
</feature>
<proteinExistence type="inferred from homology"/>
<dbReference type="InterPro" id="IPR015410">
    <property type="entry name" value="DUF1985"/>
</dbReference>
<evidence type="ECO:0000313" key="7">
    <source>
        <dbReference type="EMBL" id="KAH0918601.1"/>
    </source>
</evidence>
<dbReference type="Proteomes" id="UP000824890">
    <property type="component" value="Unassembled WGS sequence"/>
</dbReference>
<evidence type="ECO:0000256" key="2">
    <source>
        <dbReference type="ARBA" id="ARBA00022670"/>
    </source>
</evidence>
<dbReference type="PANTHER" id="PTHR48449:SF2">
    <property type="entry name" value="UBIQUITIN-LIKE PROTEASE FAMILY PROFILE DOMAIN-CONTAINING PROTEIN"/>
    <property type="match status" value="1"/>
</dbReference>
<sequence length="942" mass="104188">MFAAGEEPLGERVNTYHKIKRTELLIKALEPEELVFLRNSTFGKILAIEENPPFSGAFGQYVVVRLLKVNKKYEVWFIFSGNPVRMSLREFAIVTGLNCRKIPEPTKKRKNPLKEKLYWNELLGSLKFCTVDTAIDMLKNKVVKSKEARIKFACLAITSSILFPSSHTPRISPEHVELIRDLDDFLAFPWGRAAYHTLATSLISKDEIALSQASVAIRGYVDAIQLVFLAAIPQLKEEITQSERTVIVDSESESDNPDEESALEVDNAVPLAEPSEATKYCLIPGHAKSIDIECQVTVKSIIDEPYEEWSAGLDFSWVDESEDLAVDNLVRLIGEGYSFRKEMFKGGLNASDLSRLRGVKKLKEKEPTEKNDKDHAAEATDVEGADSQTHILIANLVASQLLDKSRSPASELRDEISSLEKRIYQALDAKIGKIASSTIHSQQFASLQTTIAVFLQDIDKKIGDALVGQMKIMQASILNSVNELINQTITSRRVSVEHTVPALSPELLTQQASTAPPVNEKPPAAPETRTPYEDADIRISEVLRDLNIGPDHSLPANTVDNLDAELDTANGASLQTSNAAESQLPADHRVLQVQDLVSANDTPEQGVSSFVAENPVSEDPEDKEMHIPFYLHDMPSFSLGLSQEDVPGADETPNPINYVSPPKAHEEEAPELRKSKRSRIIPAGLQDYKCDPKVNAGHCLLPDIDHRFTLMEQKVMKESSIILPNGYSMSSAEFLDIAYRNTILPTGVVDALIGFVSRGPAVGPNVVIYDTTLPVALMNHHNRFVKTAVKDRPKLKFADVPLEKHLEKSLERLYFPFNMDKQHWVGVCIDTKASTLHVLDCNTSFRSDNSLKKELNPIATLLPYFLKQFGFSGTNAGFKAFTVSRCKGIPQVTTQTESGVMTVLLIQAHAGDGIGACKAITQRLLPDAAKQLAVKFFDAISI</sequence>
<organism evidence="7 8">
    <name type="scientific">Brassica napus</name>
    <name type="common">Rape</name>
    <dbReference type="NCBI Taxonomy" id="3708"/>
    <lineage>
        <taxon>Eukaryota</taxon>
        <taxon>Viridiplantae</taxon>
        <taxon>Streptophyta</taxon>
        <taxon>Embryophyta</taxon>
        <taxon>Tracheophyta</taxon>
        <taxon>Spermatophyta</taxon>
        <taxon>Magnoliopsida</taxon>
        <taxon>eudicotyledons</taxon>
        <taxon>Gunneridae</taxon>
        <taxon>Pentapetalae</taxon>
        <taxon>rosids</taxon>
        <taxon>malvids</taxon>
        <taxon>Brassicales</taxon>
        <taxon>Brassicaceae</taxon>
        <taxon>Brassiceae</taxon>
        <taxon>Brassica</taxon>
    </lineage>
</organism>
<keyword evidence="3" id="KW-0378">Hydrolase</keyword>
<evidence type="ECO:0000256" key="4">
    <source>
        <dbReference type="SAM" id="MobiDB-lite"/>
    </source>
</evidence>
<evidence type="ECO:0000313" key="8">
    <source>
        <dbReference type="Proteomes" id="UP000824890"/>
    </source>
</evidence>
<dbReference type="PANTHER" id="PTHR48449">
    <property type="entry name" value="DUF1985 DOMAIN-CONTAINING PROTEIN"/>
    <property type="match status" value="1"/>
</dbReference>
<protein>
    <recommendedName>
        <fullName evidence="9">Ubiquitin-like protease family profile domain-containing protein</fullName>
    </recommendedName>
</protein>
<dbReference type="InterPro" id="IPR003653">
    <property type="entry name" value="Peptidase_C48_C"/>
</dbReference>
<keyword evidence="2" id="KW-0645">Protease</keyword>
<dbReference type="SUPFAM" id="SSF54001">
    <property type="entry name" value="Cysteine proteinases"/>
    <property type="match status" value="1"/>
</dbReference>
<name>A0ABQ8CNG7_BRANA</name>
<feature type="region of interest" description="Disordered" evidence="4">
    <location>
        <begin position="510"/>
        <end position="530"/>
    </location>
</feature>
<reference evidence="7 8" key="1">
    <citation type="submission" date="2021-05" db="EMBL/GenBank/DDBJ databases">
        <title>Genome Assembly of Synthetic Allotetraploid Brassica napus Reveals Homoeologous Exchanges between Subgenomes.</title>
        <authorList>
            <person name="Davis J.T."/>
        </authorList>
    </citation>
    <scope>NUCLEOTIDE SEQUENCE [LARGE SCALE GENOMIC DNA]</scope>
    <source>
        <strain evidence="8">cv. Da-Ae</strain>
        <tissue evidence="7">Seedling</tissue>
    </source>
</reference>
<keyword evidence="8" id="KW-1185">Reference proteome</keyword>